<dbReference type="CDD" id="cd04647">
    <property type="entry name" value="LbH_MAT_like"/>
    <property type="match status" value="1"/>
</dbReference>
<organism evidence="3 4">
    <name type="scientific">Aequorivita lipolytica</name>
    <dbReference type="NCBI Taxonomy" id="153267"/>
    <lineage>
        <taxon>Bacteria</taxon>
        <taxon>Pseudomonadati</taxon>
        <taxon>Bacteroidota</taxon>
        <taxon>Flavobacteriia</taxon>
        <taxon>Flavobacteriales</taxon>
        <taxon>Flavobacteriaceae</taxon>
        <taxon>Aequorivita</taxon>
    </lineage>
</organism>
<evidence type="ECO:0000313" key="4">
    <source>
        <dbReference type="Proteomes" id="UP000321945"/>
    </source>
</evidence>
<protein>
    <submittedName>
        <fullName evidence="3">Acyltransferase</fullName>
    </submittedName>
</protein>
<dbReference type="OrthoDB" id="9812571at2"/>
<dbReference type="InterPro" id="IPR011004">
    <property type="entry name" value="Trimer_LpxA-like_sf"/>
</dbReference>
<dbReference type="InterPro" id="IPR001451">
    <property type="entry name" value="Hexapep"/>
</dbReference>
<dbReference type="EMBL" id="VORU01000010">
    <property type="protein sequence ID" value="TXD68612.1"/>
    <property type="molecule type" value="Genomic_DNA"/>
</dbReference>
<reference evidence="3 4" key="1">
    <citation type="submission" date="2019-08" db="EMBL/GenBank/DDBJ databases">
        <title>Genome of Aequorivita lipolytica Y10-2 (type strain).</title>
        <authorList>
            <person name="Bowman J.P."/>
        </authorList>
    </citation>
    <scope>NUCLEOTIDE SEQUENCE [LARGE SCALE GENOMIC DNA]</scope>
    <source>
        <strain evidence="3 4">Y10-2</strain>
    </source>
</reference>
<evidence type="ECO:0000313" key="3">
    <source>
        <dbReference type="EMBL" id="TXD68612.1"/>
    </source>
</evidence>
<dbReference type="AlphaFoldDB" id="A0A5C6YMW8"/>
<keyword evidence="3" id="KW-0012">Acyltransferase</keyword>
<keyword evidence="4" id="KW-1185">Reference proteome</keyword>
<accession>A0A5C6YMW8</accession>
<dbReference type="Proteomes" id="UP000321945">
    <property type="component" value="Unassembled WGS sequence"/>
</dbReference>
<dbReference type="GO" id="GO:0008374">
    <property type="term" value="F:O-acyltransferase activity"/>
    <property type="evidence" value="ECO:0007669"/>
    <property type="project" value="TreeGrafter"/>
</dbReference>
<dbReference type="Gene3D" id="2.160.10.10">
    <property type="entry name" value="Hexapeptide repeat proteins"/>
    <property type="match status" value="1"/>
</dbReference>
<comment type="similarity">
    <text evidence="1">Belongs to the transferase hexapeptide repeat family.</text>
</comment>
<comment type="caution">
    <text evidence="3">The sequence shown here is derived from an EMBL/GenBank/DDBJ whole genome shotgun (WGS) entry which is preliminary data.</text>
</comment>
<dbReference type="SUPFAM" id="SSF51161">
    <property type="entry name" value="Trimeric LpxA-like enzymes"/>
    <property type="match status" value="1"/>
</dbReference>
<sequence>MRGCYIQGKNGIEIGDYTQISANVGIQSAKHNLYNLRDYTLCKPIKIGEYCLVAMNVMILPEVELGDFTIVGAGAVVTRSFPEGHCVIAGNPAKKLRDLDPSECIRYKDENEYIGFIKKEKFEQYKRKYLK</sequence>
<evidence type="ECO:0000256" key="1">
    <source>
        <dbReference type="ARBA" id="ARBA00007274"/>
    </source>
</evidence>
<name>A0A5C6YMW8_9FLAO</name>
<keyword evidence="2 3" id="KW-0808">Transferase</keyword>
<gene>
    <name evidence="3" type="ORF">ESV24_11855</name>
</gene>
<proteinExistence type="inferred from homology"/>
<evidence type="ECO:0000256" key="2">
    <source>
        <dbReference type="ARBA" id="ARBA00022679"/>
    </source>
</evidence>
<dbReference type="InterPro" id="IPR051159">
    <property type="entry name" value="Hexapeptide_acetyltransf"/>
</dbReference>
<dbReference type="Pfam" id="PF00132">
    <property type="entry name" value="Hexapep"/>
    <property type="match status" value="1"/>
</dbReference>
<dbReference type="PANTHER" id="PTHR23416">
    <property type="entry name" value="SIALIC ACID SYNTHASE-RELATED"/>
    <property type="match status" value="1"/>
</dbReference>
<dbReference type="PANTHER" id="PTHR23416:SF23">
    <property type="entry name" value="ACETYLTRANSFERASE C18B11.09C-RELATED"/>
    <property type="match status" value="1"/>
</dbReference>